<dbReference type="PANTHER" id="PTHR23150">
    <property type="entry name" value="SULFATASE MODIFYING FACTOR 1, 2"/>
    <property type="match status" value="1"/>
</dbReference>
<dbReference type="InterPro" id="IPR005532">
    <property type="entry name" value="SUMF_dom"/>
</dbReference>
<feature type="chain" id="PRO_5045772230" evidence="1">
    <location>
        <begin position="20"/>
        <end position="369"/>
    </location>
</feature>
<dbReference type="PANTHER" id="PTHR23150:SF19">
    <property type="entry name" value="FORMYLGLYCINE-GENERATING ENZYME"/>
    <property type="match status" value="1"/>
</dbReference>
<evidence type="ECO:0000256" key="1">
    <source>
        <dbReference type="SAM" id="SignalP"/>
    </source>
</evidence>
<keyword evidence="1" id="KW-0732">Signal</keyword>
<comment type="caution">
    <text evidence="3">The sequence shown here is derived from an EMBL/GenBank/DDBJ whole genome shotgun (WGS) entry which is preliminary data.</text>
</comment>
<protein>
    <submittedName>
        <fullName evidence="3">Formylglycine-generating enzyme family protein</fullName>
    </submittedName>
</protein>
<dbReference type="InterPro" id="IPR042095">
    <property type="entry name" value="SUMF_sf"/>
</dbReference>
<sequence length="369" mass="42125">MKYTKFTYISLLLFSLALINCKNQEPSENQDTENKNKEIKDATEAITPPEGMVLIEEKIFLRGAKSGDAYAMPREKPAHMVKVDAFFIDKTEVTNAQFRKFVDETGYITVAERPIDWDEMKKELPPNTPKPHDSILQPGSLIFNKNVEGVVGMNNYSQWWTWKIGANWKHPEGPESSIEGKDNYPVVHIAYEDALAYCKWANRRLPTEAEWESAAQGNNTDNIYTWGNEKEEIINKANTWQGQFPVKNIPSDGFSYLAPVKSYEPNSAGIYDMLGNVWEWTSDIYNENYYININSNEVVDNPKGATSYYNPQNPYQVEMVMKGGSYLCHDSYCASYRISARMSTSKDSGTDHLGFRTVLNFAMLKNNKP</sequence>
<dbReference type="EMBL" id="JBHTJL010000009">
    <property type="protein sequence ID" value="MFD1062268.1"/>
    <property type="molecule type" value="Genomic_DNA"/>
</dbReference>
<dbReference type="Gene3D" id="3.90.1580.10">
    <property type="entry name" value="paralog of FGE (formylglycine-generating enzyme)"/>
    <property type="match status" value="1"/>
</dbReference>
<organism evidence="3 4">
    <name type="scientific">Winogradskyella litorisediminis</name>
    <dbReference type="NCBI Taxonomy" id="1156618"/>
    <lineage>
        <taxon>Bacteria</taxon>
        <taxon>Pseudomonadati</taxon>
        <taxon>Bacteroidota</taxon>
        <taxon>Flavobacteriia</taxon>
        <taxon>Flavobacteriales</taxon>
        <taxon>Flavobacteriaceae</taxon>
        <taxon>Winogradskyella</taxon>
    </lineage>
</organism>
<gene>
    <name evidence="3" type="ORF">ACFQ1Q_03340</name>
</gene>
<dbReference type="SUPFAM" id="SSF56436">
    <property type="entry name" value="C-type lectin-like"/>
    <property type="match status" value="1"/>
</dbReference>
<feature type="domain" description="Sulfatase-modifying factor enzyme-like" evidence="2">
    <location>
        <begin position="50"/>
        <end position="358"/>
    </location>
</feature>
<evidence type="ECO:0000259" key="2">
    <source>
        <dbReference type="Pfam" id="PF03781"/>
    </source>
</evidence>
<feature type="signal peptide" evidence="1">
    <location>
        <begin position="1"/>
        <end position="19"/>
    </location>
</feature>
<name>A0ABW3N3H7_9FLAO</name>
<dbReference type="Proteomes" id="UP001597013">
    <property type="component" value="Unassembled WGS sequence"/>
</dbReference>
<dbReference type="InterPro" id="IPR016187">
    <property type="entry name" value="CTDL_fold"/>
</dbReference>
<dbReference type="Pfam" id="PF03781">
    <property type="entry name" value="FGE-sulfatase"/>
    <property type="match status" value="1"/>
</dbReference>
<evidence type="ECO:0000313" key="4">
    <source>
        <dbReference type="Proteomes" id="UP001597013"/>
    </source>
</evidence>
<evidence type="ECO:0000313" key="3">
    <source>
        <dbReference type="EMBL" id="MFD1062268.1"/>
    </source>
</evidence>
<reference evidence="4" key="1">
    <citation type="journal article" date="2019" name="Int. J. Syst. Evol. Microbiol.">
        <title>The Global Catalogue of Microorganisms (GCM) 10K type strain sequencing project: providing services to taxonomists for standard genome sequencing and annotation.</title>
        <authorList>
            <consortium name="The Broad Institute Genomics Platform"/>
            <consortium name="The Broad Institute Genome Sequencing Center for Infectious Disease"/>
            <person name="Wu L."/>
            <person name="Ma J."/>
        </authorList>
    </citation>
    <scope>NUCLEOTIDE SEQUENCE [LARGE SCALE GENOMIC DNA]</scope>
    <source>
        <strain evidence="4">CCUG 62215</strain>
    </source>
</reference>
<proteinExistence type="predicted"/>
<keyword evidence="4" id="KW-1185">Reference proteome</keyword>
<accession>A0ABW3N3H7</accession>
<dbReference type="RefSeq" id="WP_386127971.1">
    <property type="nucleotide sequence ID" value="NZ_JBHTJL010000009.1"/>
</dbReference>
<dbReference type="InterPro" id="IPR051043">
    <property type="entry name" value="Sulfatase_Mod_Factor_Kinase"/>
</dbReference>